<evidence type="ECO:0000256" key="5">
    <source>
        <dbReference type="ARBA" id="ARBA00022989"/>
    </source>
</evidence>
<keyword evidence="5 9" id="KW-1133">Transmembrane helix</keyword>
<accession>A0A1X3DJ66</accession>
<reference evidence="11" key="1">
    <citation type="submission" date="2017-01" db="EMBL/GenBank/DDBJ databases">
        <authorList>
            <person name="Mah S.A."/>
            <person name="Swanson W.J."/>
            <person name="Moy G.W."/>
            <person name="Vacquier V.D."/>
        </authorList>
    </citation>
    <scope>NUCLEOTIDE SEQUENCE [LARGE SCALE GENOMIC DNA]</scope>
    <source>
        <strain evidence="11">124861</strain>
    </source>
</reference>
<feature type="transmembrane region" description="Helical" evidence="9">
    <location>
        <begin position="84"/>
        <end position="103"/>
    </location>
</feature>
<evidence type="ECO:0000313" key="11">
    <source>
        <dbReference type="Proteomes" id="UP000193303"/>
    </source>
</evidence>
<evidence type="ECO:0000256" key="1">
    <source>
        <dbReference type="ARBA" id="ARBA00004651"/>
    </source>
</evidence>
<dbReference type="GO" id="GO:0015220">
    <property type="term" value="F:choline transmembrane transporter activity"/>
    <property type="evidence" value="ECO:0007669"/>
    <property type="project" value="TreeGrafter"/>
</dbReference>
<evidence type="ECO:0000256" key="8">
    <source>
        <dbReference type="RuleBase" id="RU003942"/>
    </source>
</evidence>
<dbReference type="GO" id="GO:0015297">
    <property type="term" value="F:antiporter activity"/>
    <property type="evidence" value="ECO:0007669"/>
    <property type="project" value="TreeGrafter"/>
</dbReference>
<dbReference type="EMBL" id="MTAB01000009">
    <property type="protein sequence ID" value="OSI22402.1"/>
    <property type="molecule type" value="Genomic_DNA"/>
</dbReference>
<feature type="transmembrane region" description="Helical" evidence="9">
    <location>
        <begin position="57"/>
        <end position="78"/>
    </location>
</feature>
<dbReference type="OrthoDB" id="9808638at2"/>
<dbReference type="STRING" id="1931275.BV914_06960"/>
<evidence type="ECO:0000256" key="4">
    <source>
        <dbReference type="ARBA" id="ARBA00022692"/>
    </source>
</evidence>
<dbReference type="GO" id="GO:0005886">
    <property type="term" value="C:plasma membrane"/>
    <property type="evidence" value="ECO:0007669"/>
    <property type="project" value="UniProtKB-SubCell"/>
</dbReference>
<name>A0A1X3DJ66_9NEIS</name>
<dbReference type="PANTHER" id="PTHR30561:SF1">
    <property type="entry name" value="MULTIDRUG TRANSPORTER EMRE"/>
    <property type="match status" value="1"/>
</dbReference>
<keyword evidence="2" id="KW-0813">Transport</keyword>
<evidence type="ECO:0000256" key="2">
    <source>
        <dbReference type="ARBA" id="ARBA00022448"/>
    </source>
</evidence>
<comment type="caution">
    <text evidence="10">The sequence shown here is derived from an EMBL/GenBank/DDBJ whole genome shotgun (WGS) entry which is preliminary data.</text>
</comment>
<protein>
    <submittedName>
        <fullName evidence="10">QacE family quaternary ammonium compound efflux SMR transporter</fullName>
    </submittedName>
</protein>
<sequence>MHWFFLSLAIVSEVFGSSMLKLSEGFTKPWPTAAMAVAFVGSFYFLSLSLKSIPLGTAYAVWAGVGLVLTCLVSMVFFGQKADIAGIVGIGFILAGVVILNTLSGMAGH</sequence>
<comment type="subcellular location">
    <subcellularLocation>
        <location evidence="1 8">Cell membrane</location>
        <topology evidence="1 8">Multi-pass membrane protein</topology>
    </subcellularLocation>
</comment>
<dbReference type="AlphaFoldDB" id="A0A1X3DJ66"/>
<gene>
    <name evidence="10" type="ORF">BV912_05370</name>
</gene>
<feature type="transmembrane region" description="Helical" evidence="9">
    <location>
        <begin position="32"/>
        <end position="50"/>
    </location>
</feature>
<keyword evidence="3" id="KW-1003">Cell membrane</keyword>
<dbReference type="RefSeq" id="WP_085356453.1">
    <property type="nucleotide sequence ID" value="NZ_MTAA01000014.1"/>
</dbReference>
<evidence type="ECO:0000313" key="10">
    <source>
        <dbReference type="EMBL" id="OSI22402.1"/>
    </source>
</evidence>
<evidence type="ECO:0000256" key="9">
    <source>
        <dbReference type="SAM" id="Phobius"/>
    </source>
</evidence>
<dbReference type="FunFam" id="1.10.3730.20:FF:000001">
    <property type="entry name" value="Quaternary ammonium compound resistance transporter SugE"/>
    <property type="match status" value="1"/>
</dbReference>
<keyword evidence="4 8" id="KW-0812">Transmembrane</keyword>
<dbReference type="GO" id="GO:1990961">
    <property type="term" value="P:xenobiotic detoxification by transmembrane export across the plasma membrane"/>
    <property type="evidence" value="ECO:0007669"/>
    <property type="project" value="UniProtKB-ARBA"/>
</dbReference>
<dbReference type="Pfam" id="PF00893">
    <property type="entry name" value="Multi_Drug_Res"/>
    <property type="match status" value="1"/>
</dbReference>
<dbReference type="GO" id="GO:0031460">
    <property type="term" value="P:glycine betaine transport"/>
    <property type="evidence" value="ECO:0007669"/>
    <property type="project" value="TreeGrafter"/>
</dbReference>
<dbReference type="Gene3D" id="1.10.3730.20">
    <property type="match status" value="1"/>
</dbReference>
<evidence type="ECO:0000256" key="3">
    <source>
        <dbReference type="ARBA" id="ARBA00022475"/>
    </source>
</evidence>
<dbReference type="InterPro" id="IPR000390">
    <property type="entry name" value="Small_drug/metabolite_transptr"/>
</dbReference>
<dbReference type="InterPro" id="IPR037185">
    <property type="entry name" value="EmrE-like"/>
</dbReference>
<organism evidence="10 11">
    <name type="scientific">Neisseria dumasiana</name>
    <dbReference type="NCBI Taxonomy" id="1931275"/>
    <lineage>
        <taxon>Bacteria</taxon>
        <taxon>Pseudomonadati</taxon>
        <taxon>Pseudomonadota</taxon>
        <taxon>Betaproteobacteria</taxon>
        <taxon>Neisseriales</taxon>
        <taxon>Neisseriaceae</taxon>
        <taxon>Neisseria</taxon>
    </lineage>
</organism>
<evidence type="ECO:0000256" key="6">
    <source>
        <dbReference type="ARBA" id="ARBA00023136"/>
    </source>
</evidence>
<dbReference type="PANTHER" id="PTHR30561">
    <property type="entry name" value="SMR FAMILY PROTON-DEPENDENT DRUG EFFLUX TRANSPORTER SUGE"/>
    <property type="match status" value="1"/>
</dbReference>
<comment type="similarity">
    <text evidence="7 8">Belongs to the drug/metabolite transporter (DMT) superfamily. Small multidrug resistance (SMR) (TC 2.A.7.1) family.</text>
</comment>
<dbReference type="Proteomes" id="UP000193303">
    <property type="component" value="Unassembled WGS sequence"/>
</dbReference>
<dbReference type="InterPro" id="IPR045324">
    <property type="entry name" value="Small_multidrug_res"/>
</dbReference>
<keyword evidence="6 9" id="KW-0472">Membrane</keyword>
<dbReference type="SUPFAM" id="SSF103481">
    <property type="entry name" value="Multidrug resistance efflux transporter EmrE"/>
    <property type="match status" value="1"/>
</dbReference>
<dbReference type="GO" id="GO:0015199">
    <property type="term" value="F:amino-acid betaine transmembrane transporter activity"/>
    <property type="evidence" value="ECO:0007669"/>
    <property type="project" value="TreeGrafter"/>
</dbReference>
<evidence type="ECO:0000256" key="7">
    <source>
        <dbReference type="ARBA" id="ARBA00038032"/>
    </source>
</evidence>
<proteinExistence type="inferred from homology"/>